<name>A0A1R0GSY6_9FUNG</name>
<evidence type="ECO:0000313" key="3">
    <source>
        <dbReference type="Proteomes" id="UP000187455"/>
    </source>
</evidence>
<keyword evidence="3" id="KW-1185">Reference proteome</keyword>
<evidence type="ECO:0000313" key="2">
    <source>
        <dbReference type="EMBL" id="OLY80007.1"/>
    </source>
</evidence>
<comment type="caution">
    <text evidence="2">The sequence shown here is derived from an EMBL/GenBank/DDBJ whole genome shotgun (WGS) entry which is preliminary data.</text>
</comment>
<evidence type="ECO:0000256" key="1">
    <source>
        <dbReference type="SAM" id="MobiDB-lite"/>
    </source>
</evidence>
<feature type="region of interest" description="Disordered" evidence="1">
    <location>
        <begin position="63"/>
        <end position="127"/>
    </location>
</feature>
<feature type="region of interest" description="Disordered" evidence="1">
    <location>
        <begin position="1"/>
        <end position="23"/>
    </location>
</feature>
<dbReference type="EMBL" id="LSSL01003885">
    <property type="protein sequence ID" value="OLY80007.1"/>
    <property type="molecule type" value="Genomic_DNA"/>
</dbReference>
<dbReference type="Proteomes" id="UP000187455">
    <property type="component" value="Unassembled WGS sequence"/>
</dbReference>
<feature type="compositionally biased region" description="Polar residues" evidence="1">
    <location>
        <begin position="77"/>
        <end position="87"/>
    </location>
</feature>
<proteinExistence type="predicted"/>
<dbReference type="AlphaFoldDB" id="A0A1R0GSY6"/>
<accession>A0A1R0GSY6</accession>
<protein>
    <submittedName>
        <fullName evidence="2">Uncharacterized protein</fullName>
    </submittedName>
</protein>
<reference evidence="2 3" key="1">
    <citation type="journal article" date="2016" name="Mol. Biol. Evol.">
        <title>Genome-Wide Survey of Gut Fungi (Harpellales) Reveals the First Horizontally Transferred Ubiquitin Gene from a Mosquito Host.</title>
        <authorList>
            <person name="Wang Y."/>
            <person name="White M.M."/>
            <person name="Kvist S."/>
            <person name="Moncalvo J.M."/>
        </authorList>
    </citation>
    <scope>NUCLEOTIDE SEQUENCE [LARGE SCALE GENOMIC DNA]</scope>
    <source>
        <strain evidence="2 3">ALG-7-W6</strain>
    </source>
</reference>
<sequence>MYQLKYPKILKKPETRGNSQGPKYQHLKEFVEKKSEIIEDEILISGNSKAKTTSSYIDMEMMLEPPISDMSSDEDQNSIIKNESDPSNKGGRSVDPAHSYESGPQDQYERIEPVQVLTQSDHKKLFL</sequence>
<organism evidence="2 3">
    <name type="scientific">Smittium mucronatum</name>
    <dbReference type="NCBI Taxonomy" id="133383"/>
    <lineage>
        <taxon>Eukaryota</taxon>
        <taxon>Fungi</taxon>
        <taxon>Fungi incertae sedis</taxon>
        <taxon>Zoopagomycota</taxon>
        <taxon>Kickxellomycotina</taxon>
        <taxon>Harpellomycetes</taxon>
        <taxon>Harpellales</taxon>
        <taxon>Legeriomycetaceae</taxon>
        <taxon>Smittium</taxon>
    </lineage>
</organism>
<gene>
    <name evidence="2" type="ORF">AYI68_g5907</name>
</gene>